<dbReference type="EMBL" id="BQFW01000003">
    <property type="protein sequence ID" value="GJJ69790.1"/>
    <property type="molecule type" value="Genomic_DNA"/>
</dbReference>
<evidence type="ECO:0000256" key="6">
    <source>
        <dbReference type="ARBA" id="ARBA00023242"/>
    </source>
</evidence>
<organism evidence="9 10">
    <name type="scientific">Entomortierella parvispora</name>
    <dbReference type="NCBI Taxonomy" id="205924"/>
    <lineage>
        <taxon>Eukaryota</taxon>
        <taxon>Fungi</taxon>
        <taxon>Fungi incertae sedis</taxon>
        <taxon>Mucoromycota</taxon>
        <taxon>Mortierellomycotina</taxon>
        <taxon>Mortierellomycetes</taxon>
        <taxon>Mortierellales</taxon>
        <taxon>Mortierellaceae</taxon>
        <taxon>Entomortierella</taxon>
    </lineage>
</organism>
<keyword evidence="4 7" id="KW-0747">Spliceosome</keyword>
<evidence type="ECO:0000256" key="3">
    <source>
        <dbReference type="ARBA" id="ARBA00022664"/>
    </source>
</evidence>
<name>A0A9P3LTM4_9FUNG</name>
<dbReference type="GO" id="GO:0000398">
    <property type="term" value="P:mRNA splicing, via spliceosome"/>
    <property type="evidence" value="ECO:0007669"/>
    <property type="project" value="UniProtKB-UniRule"/>
</dbReference>
<reference evidence="9" key="2">
    <citation type="journal article" date="2022" name="Microbiol. Resour. Announc.">
        <title>Whole-Genome Sequence of Entomortierella parvispora E1425, a Mucoromycotan Fungus Associated with Burkholderiaceae-Related Endosymbiotic Bacteria.</title>
        <authorList>
            <person name="Herlambang A."/>
            <person name="Guo Y."/>
            <person name="Takashima Y."/>
            <person name="Narisawa K."/>
            <person name="Ohta H."/>
            <person name="Nishizawa T."/>
        </authorList>
    </citation>
    <scope>NUCLEOTIDE SEQUENCE</scope>
    <source>
        <strain evidence="9">E1425</strain>
    </source>
</reference>
<dbReference type="OrthoDB" id="3881at2759"/>
<evidence type="ECO:0000256" key="4">
    <source>
        <dbReference type="ARBA" id="ARBA00022728"/>
    </source>
</evidence>
<dbReference type="PANTHER" id="PTHR23142">
    <property type="entry name" value="PRE-MRNA-SPLICING FACTOR 38A-RELATED"/>
    <property type="match status" value="1"/>
</dbReference>
<sequence>MSSNQLETHGNARTMNLNSVLFQNIIDSPYLRTISEMETFQEVQNEAQRNVKSMEPFLKGTTPSTAWVIMYKFWTLPLTVRQLENLIDHPHSVYLRGLGFLYLRYVCKPDQLWDWLGPYLEDDQEIQLQGGVKPVYSTIGKMCYMLLHDQKFLGQILPRIPVLVMRDLETKLEPYADAGRAKMGQRDHFRKDRPDNRDRGGRSGDRGGDRGDRDRGRDQRDSHRGPGSRYRSRSRDRGGRDDGRGSSRRYDDDRDGRSSRHRSYSRSRSRDRYRDRRDDYRRRSRSRSPSRR</sequence>
<comment type="function">
    <text evidence="7">Required for pre-mRNA splicing.</text>
</comment>
<evidence type="ECO:0000313" key="10">
    <source>
        <dbReference type="Proteomes" id="UP000827284"/>
    </source>
</evidence>
<feature type="compositionally biased region" description="Basic residues" evidence="8">
    <location>
        <begin position="282"/>
        <end position="292"/>
    </location>
</feature>
<comment type="similarity">
    <text evidence="2 7">Belongs to the PRP38 family.</text>
</comment>
<evidence type="ECO:0000256" key="2">
    <source>
        <dbReference type="ARBA" id="ARBA00006164"/>
    </source>
</evidence>
<dbReference type="Pfam" id="PF03371">
    <property type="entry name" value="PRP38"/>
    <property type="match status" value="1"/>
</dbReference>
<evidence type="ECO:0000256" key="5">
    <source>
        <dbReference type="ARBA" id="ARBA00023187"/>
    </source>
</evidence>
<reference evidence="9" key="1">
    <citation type="submission" date="2021-11" db="EMBL/GenBank/DDBJ databases">
        <authorList>
            <person name="Herlambang A."/>
            <person name="Guo Y."/>
            <person name="Takashima Y."/>
            <person name="Nishizawa T."/>
        </authorList>
    </citation>
    <scope>NUCLEOTIDE SEQUENCE</scope>
    <source>
        <strain evidence="9">E1425</strain>
    </source>
</reference>
<proteinExistence type="inferred from homology"/>
<keyword evidence="5 7" id="KW-0508">mRNA splicing</keyword>
<keyword evidence="6 7" id="KW-0539">Nucleus</keyword>
<comment type="subcellular location">
    <subcellularLocation>
        <location evidence="1 7">Nucleus</location>
    </subcellularLocation>
</comment>
<feature type="compositionally biased region" description="Basic and acidic residues" evidence="8">
    <location>
        <begin position="184"/>
        <end position="224"/>
    </location>
</feature>
<evidence type="ECO:0000256" key="8">
    <source>
        <dbReference type="SAM" id="MobiDB-lite"/>
    </source>
</evidence>
<evidence type="ECO:0000256" key="1">
    <source>
        <dbReference type="ARBA" id="ARBA00004123"/>
    </source>
</evidence>
<dbReference type="InterPro" id="IPR005037">
    <property type="entry name" value="PRP38"/>
</dbReference>
<evidence type="ECO:0000313" key="9">
    <source>
        <dbReference type="EMBL" id="GJJ69790.1"/>
    </source>
</evidence>
<feature type="region of interest" description="Disordered" evidence="8">
    <location>
        <begin position="176"/>
        <end position="292"/>
    </location>
</feature>
<comment type="caution">
    <text evidence="9">The sequence shown here is derived from an EMBL/GenBank/DDBJ whole genome shotgun (WGS) entry which is preliminary data.</text>
</comment>
<protein>
    <recommendedName>
        <fullName evidence="7">Pre-mRNA-splicing factor 38</fullName>
    </recommendedName>
</protein>
<feature type="compositionally biased region" description="Basic and acidic residues" evidence="8">
    <location>
        <begin position="233"/>
        <end position="258"/>
    </location>
</feature>
<dbReference type="GO" id="GO:0005681">
    <property type="term" value="C:spliceosomal complex"/>
    <property type="evidence" value="ECO:0007669"/>
    <property type="project" value="UniProtKB-KW"/>
</dbReference>
<keyword evidence="10" id="KW-1185">Reference proteome</keyword>
<dbReference type="AlphaFoldDB" id="A0A9P3LTM4"/>
<accession>A0A9P3LTM4</accession>
<evidence type="ECO:0000256" key="7">
    <source>
        <dbReference type="RuleBase" id="RU367025"/>
    </source>
</evidence>
<gene>
    <name evidence="9" type="ORF">EMPS_02138</name>
</gene>
<feature type="compositionally biased region" description="Basic and acidic residues" evidence="8">
    <location>
        <begin position="268"/>
        <end position="281"/>
    </location>
</feature>
<dbReference type="Proteomes" id="UP000827284">
    <property type="component" value="Unassembled WGS sequence"/>
</dbReference>
<keyword evidence="3 7" id="KW-0507">mRNA processing</keyword>